<dbReference type="AlphaFoldDB" id="A0A0P6Y134"/>
<evidence type="ECO:0000256" key="1">
    <source>
        <dbReference type="ARBA" id="ARBA00001933"/>
    </source>
</evidence>
<dbReference type="OrthoDB" id="9807157at2"/>
<evidence type="ECO:0000313" key="6">
    <source>
        <dbReference type="EMBL" id="KPL78895.1"/>
    </source>
</evidence>
<protein>
    <recommendedName>
        <fullName evidence="5">Aminotransferase class I/classII large domain-containing protein</fullName>
    </recommendedName>
</protein>
<dbReference type="InterPro" id="IPR004839">
    <property type="entry name" value="Aminotransferase_I/II_large"/>
</dbReference>
<reference evidence="6 7" key="1">
    <citation type="submission" date="2015-07" db="EMBL/GenBank/DDBJ databases">
        <title>Draft genome of Bellilinea caldifistulae DSM 17877.</title>
        <authorList>
            <person name="Hemp J."/>
            <person name="Ward L.M."/>
            <person name="Pace L.A."/>
            <person name="Fischer W.W."/>
        </authorList>
    </citation>
    <scope>NUCLEOTIDE SEQUENCE [LARGE SCALE GENOMIC DNA]</scope>
    <source>
        <strain evidence="6 7">GOMI-1</strain>
    </source>
</reference>
<dbReference type="InterPro" id="IPR015421">
    <property type="entry name" value="PyrdxlP-dep_Trfase_major"/>
</dbReference>
<dbReference type="InterPro" id="IPR015424">
    <property type="entry name" value="PyrdxlP-dep_Trfase"/>
</dbReference>
<dbReference type="GO" id="GO:0030170">
    <property type="term" value="F:pyridoxal phosphate binding"/>
    <property type="evidence" value="ECO:0007669"/>
    <property type="project" value="InterPro"/>
</dbReference>
<dbReference type="InterPro" id="IPR001917">
    <property type="entry name" value="Aminotrans_II_pyridoxalP_BS"/>
</dbReference>
<dbReference type="PATRIC" id="fig|360411.5.peg.1675"/>
<feature type="domain" description="Aminotransferase class I/classII large" evidence="5">
    <location>
        <begin position="29"/>
        <end position="363"/>
    </location>
</feature>
<dbReference type="PROSITE" id="PS00599">
    <property type="entry name" value="AA_TRANSFER_CLASS_2"/>
    <property type="match status" value="1"/>
</dbReference>
<proteinExistence type="inferred from homology"/>
<comment type="caution">
    <text evidence="6">The sequence shown here is derived from an EMBL/GenBank/DDBJ whole genome shotgun (WGS) entry which is preliminary data.</text>
</comment>
<dbReference type="EMBL" id="LGHJ01000002">
    <property type="protein sequence ID" value="KPL78895.1"/>
    <property type="molecule type" value="Genomic_DNA"/>
</dbReference>
<dbReference type="STRING" id="360411.AC812_00355"/>
<dbReference type="Gene3D" id="3.90.1150.10">
    <property type="entry name" value="Aspartate Aminotransferase, domain 1"/>
    <property type="match status" value="1"/>
</dbReference>
<dbReference type="Gene3D" id="3.40.640.10">
    <property type="entry name" value="Type I PLP-dependent aspartate aminotransferase-like (Major domain)"/>
    <property type="match status" value="1"/>
</dbReference>
<dbReference type="InterPro" id="IPR050087">
    <property type="entry name" value="AON_synthase_class-II"/>
</dbReference>
<dbReference type="GO" id="GO:0016740">
    <property type="term" value="F:transferase activity"/>
    <property type="evidence" value="ECO:0007669"/>
    <property type="project" value="UniProtKB-KW"/>
</dbReference>
<dbReference type="Proteomes" id="UP000050514">
    <property type="component" value="Unassembled WGS sequence"/>
</dbReference>
<evidence type="ECO:0000256" key="3">
    <source>
        <dbReference type="ARBA" id="ARBA00022898"/>
    </source>
</evidence>
<gene>
    <name evidence="6" type="ORF">AC812_00355</name>
</gene>
<keyword evidence="3 4" id="KW-0663">Pyridoxal phosphate</keyword>
<sequence>MTGLAFETPLGARVVIAGRERDYFSGTGYLGLHNHPQVIQAAWQAIQRYGMSTATSRGGYGEHAVYDALEKQVCAFFDSQAALYYASGYLGGAALVQGLAGRFERLFVDESAHYSLGDAARASGKPLHFFRHRDASHLAESLRLHLRAGERPLVLTDGLFPISGETAPLDEYLPLVQDRDGLLGVDDAHGVGVLGANGRGTAEWLGVSASEGVQVCATLSKALGGYGGILFGSRERIREIESQARVYVAASPPPLPAAAAAAKALEIARSEPHLRQRLWENVALARSGLRRLGWEMPDSPVPILCLRARPGVDLARLRADLFERDICVAHVTSYSSTPPGGALRIAIFATHSREQIERLLDTLGKLL</sequence>
<evidence type="ECO:0000259" key="5">
    <source>
        <dbReference type="Pfam" id="PF00155"/>
    </source>
</evidence>
<dbReference type="RefSeq" id="WP_061913020.1">
    <property type="nucleotide sequence ID" value="NZ_DF967971.1"/>
</dbReference>
<evidence type="ECO:0000313" key="7">
    <source>
        <dbReference type="Proteomes" id="UP000050514"/>
    </source>
</evidence>
<name>A0A0P6Y134_9CHLR</name>
<keyword evidence="2" id="KW-0808">Transferase</keyword>
<dbReference type="InterPro" id="IPR015422">
    <property type="entry name" value="PyrdxlP-dep_Trfase_small"/>
</dbReference>
<comment type="cofactor">
    <cofactor evidence="1 4">
        <name>pyridoxal 5'-phosphate</name>
        <dbReference type="ChEBI" id="CHEBI:597326"/>
    </cofactor>
</comment>
<organism evidence="6 7">
    <name type="scientific">Bellilinea caldifistulae</name>
    <dbReference type="NCBI Taxonomy" id="360411"/>
    <lineage>
        <taxon>Bacteria</taxon>
        <taxon>Bacillati</taxon>
        <taxon>Chloroflexota</taxon>
        <taxon>Anaerolineae</taxon>
        <taxon>Anaerolineales</taxon>
        <taxon>Anaerolineaceae</taxon>
        <taxon>Bellilinea</taxon>
    </lineage>
</organism>
<comment type="similarity">
    <text evidence="4">Belongs to the class-II pyridoxal-phosphate-dependent aminotransferase family.</text>
</comment>
<dbReference type="PANTHER" id="PTHR13693">
    <property type="entry name" value="CLASS II AMINOTRANSFERASE/8-AMINO-7-OXONONANOATE SYNTHASE"/>
    <property type="match status" value="1"/>
</dbReference>
<evidence type="ECO:0000256" key="4">
    <source>
        <dbReference type="RuleBase" id="RU003693"/>
    </source>
</evidence>
<evidence type="ECO:0000256" key="2">
    <source>
        <dbReference type="ARBA" id="ARBA00022679"/>
    </source>
</evidence>
<keyword evidence="7" id="KW-1185">Reference proteome</keyword>
<accession>A0A0P6Y134</accession>
<dbReference type="SUPFAM" id="SSF53383">
    <property type="entry name" value="PLP-dependent transferases"/>
    <property type="match status" value="1"/>
</dbReference>
<dbReference type="Pfam" id="PF00155">
    <property type="entry name" value="Aminotran_1_2"/>
    <property type="match status" value="1"/>
</dbReference>